<proteinExistence type="predicted"/>
<accession>A0ABP1ISV9</accession>
<evidence type="ECO:0000313" key="2">
    <source>
        <dbReference type="Proteomes" id="UP001642409"/>
    </source>
</evidence>
<comment type="caution">
    <text evidence="1">The sequence shown here is derived from an EMBL/GenBank/DDBJ whole genome shotgun (WGS) entry which is preliminary data.</text>
</comment>
<name>A0ABP1ISV9_9EUKA</name>
<evidence type="ECO:0000313" key="1">
    <source>
        <dbReference type="EMBL" id="CAL6022946.1"/>
    </source>
</evidence>
<keyword evidence="2" id="KW-1185">Reference proteome</keyword>
<protein>
    <submittedName>
        <fullName evidence="1">Hypothetical_protein</fullName>
    </submittedName>
</protein>
<dbReference type="EMBL" id="CAXDID020000092">
    <property type="protein sequence ID" value="CAL6022946.1"/>
    <property type="molecule type" value="Genomic_DNA"/>
</dbReference>
<gene>
    <name evidence="1" type="ORF">HINF_LOCUS28892</name>
</gene>
<sequence>MIMATLYEQISVTVSQIRYFAYEQQLYEIQNANSFKYLQITHHHPRVGIQCSVFIQNRRFSKSVVLNELERIIKIITFINYIAQNYISFQNQIVCLLSSLACSPEYDSWDHVAIHCDIYLCVGQVADDFDEDFFFSFYFEFFDFFVHFFNCVSFDYVLSACFDSESVGDYFPNCLLRFLCFDRSNQVYLNFAQVAAAGLFLFFDAEAEFPDCVISSFVLVLQVEVESGEIDNREWRLLETGACNLIIQELEVLVKIFWARFEVLQEVKLRFLLVLAHLDLLQNNARNNQSFAGHGFN</sequence>
<organism evidence="1 2">
    <name type="scientific">Hexamita inflata</name>
    <dbReference type="NCBI Taxonomy" id="28002"/>
    <lineage>
        <taxon>Eukaryota</taxon>
        <taxon>Metamonada</taxon>
        <taxon>Diplomonadida</taxon>
        <taxon>Hexamitidae</taxon>
        <taxon>Hexamitinae</taxon>
        <taxon>Hexamita</taxon>
    </lineage>
</organism>
<dbReference type="Proteomes" id="UP001642409">
    <property type="component" value="Unassembled WGS sequence"/>
</dbReference>
<reference evidence="1 2" key="1">
    <citation type="submission" date="2024-07" db="EMBL/GenBank/DDBJ databases">
        <authorList>
            <person name="Akdeniz Z."/>
        </authorList>
    </citation>
    <scope>NUCLEOTIDE SEQUENCE [LARGE SCALE GENOMIC DNA]</scope>
</reference>